<dbReference type="InterPro" id="IPR001254">
    <property type="entry name" value="Trypsin_dom"/>
</dbReference>
<dbReference type="SUPFAM" id="SSF50494">
    <property type="entry name" value="Trypsin-like serine proteases"/>
    <property type="match status" value="1"/>
</dbReference>
<reference evidence="4" key="1">
    <citation type="submission" date="2010-08" db="EMBL/GenBank/DDBJ databases">
        <authorList>
            <consortium name="Caenorhabditis japonica Sequencing Consortium"/>
            <person name="Wilson R.K."/>
        </authorList>
    </citation>
    <scope>NUCLEOTIDE SEQUENCE [LARGE SCALE GENOMIC DNA]</scope>
    <source>
        <strain evidence="4">DF5081</strain>
    </source>
</reference>
<dbReference type="InterPro" id="IPR043504">
    <property type="entry name" value="Peptidase_S1_PA_chymotrypsin"/>
</dbReference>
<evidence type="ECO:0000259" key="2">
    <source>
        <dbReference type="Pfam" id="PF00089"/>
    </source>
</evidence>
<sequence>MLFRAIILSLACTWTFSMYISDPAKWNRHQYLVKVLTKDIKIGNISTCTGTLLSPSIVVTSAKCFTENRQNTAAQAIILAKGTKDTIHKAMLAVKIEGDLAVMKIDPVKDDDFCDKEPYPARVSRLNFKPSLTDVVYQSVEPKDIQDSRCRVVGFTTNDNVEKFASSHDVQVLELEVRADTDNLMFSEVNGNSTGRACWDDIGAPLECIISEDNKWVQVGLVHGIYGRGQEEQETEMGSNSTVPLKATCADVQTMQFVVFSDNTFAHAIEVAGKTSVFDAQDKCF</sequence>
<reference evidence="3" key="2">
    <citation type="submission" date="2022-06" db="UniProtKB">
        <authorList>
            <consortium name="EnsemblMetazoa"/>
        </authorList>
    </citation>
    <scope>IDENTIFICATION</scope>
    <source>
        <strain evidence="3">DF5081</strain>
    </source>
</reference>
<accession>A0A8R1IYD2</accession>
<evidence type="ECO:0000313" key="3">
    <source>
        <dbReference type="EnsemblMetazoa" id="CJA39567.1"/>
    </source>
</evidence>
<dbReference type="GO" id="GO:0006508">
    <property type="term" value="P:proteolysis"/>
    <property type="evidence" value="ECO:0007669"/>
    <property type="project" value="InterPro"/>
</dbReference>
<evidence type="ECO:0000256" key="1">
    <source>
        <dbReference type="SAM" id="SignalP"/>
    </source>
</evidence>
<dbReference type="Gene3D" id="2.40.10.10">
    <property type="entry name" value="Trypsin-like serine proteases"/>
    <property type="match status" value="1"/>
</dbReference>
<dbReference type="GO" id="GO:0004252">
    <property type="term" value="F:serine-type endopeptidase activity"/>
    <property type="evidence" value="ECO:0007669"/>
    <property type="project" value="InterPro"/>
</dbReference>
<name>A0A8R1IYD2_CAEJA</name>
<dbReference type="Pfam" id="PF00089">
    <property type="entry name" value="Trypsin"/>
    <property type="match status" value="1"/>
</dbReference>
<keyword evidence="4" id="KW-1185">Reference proteome</keyword>
<protein>
    <submittedName>
        <fullName evidence="3">Peptidase S1 domain-containing protein</fullName>
    </submittedName>
</protein>
<organism evidence="3 4">
    <name type="scientific">Caenorhabditis japonica</name>
    <dbReference type="NCBI Taxonomy" id="281687"/>
    <lineage>
        <taxon>Eukaryota</taxon>
        <taxon>Metazoa</taxon>
        <taxon>Ecdysozoa</taxon>
        <taxon>Nematoda</taxon>
        <taxon>Chromadorea</taxon>
        <taxon>Rhabditida</taxon>
        <taxon>Rhabditina</taxon>
        <taxon>Rhabditomorpha</taxon>
        <taxon>Rhabditoidea</taxon>
        <taxon>Rhabditidae</taxon>
        <taxon>Peloderinae</taxon>
        <taxon>Caenorhabditis</taxon>
    </lineage>
</organism>
<dbReference type="EnsemblMetazoa" id="CJA39567.1">
    <property type="protein sequence ID" value="CJA39567.1"/>
    <property type="gene ID" value="WBGene00215414"/>
</dbReference>
<dbReference type="OMA" id="CWDDIGA"/>
<feature type="signal peptide" evidence="1">
    <location>
        <begin position="1"/>
        <end position="17"/>
    </location>
</feature>
<proteinExistence type="predicted"/>
<evidence type="ECO:0000313" key="4">
    <source>
        <dbReference type="Proteomes" id="UP000005237"/>
    </source>
</evidence>
<feature type="chain" id="PRO_5035946712" evidence="1">
    <location>
        <begin position="18"/>
        <end position="285"/>
    </location>
</feature>
<feature type="domain" description="Peptidase S1" evidence="2">
    <location>
        <begin position="40"/>
        <end position="206"/>
    </location>
</feature>
<dbReference type="AlphaFoldDB" id="A0A8R1IYD2"/>
<keyword evidence="1" id="KW-0732">Signal</keyword>
<dbReference type="InterPro" id="IPR009003">
    <property type="entry name" value="Peptidase_S1_PA"/>
</dbReference>
<dbReference type="Proteomes" id="UP000005237">
    <property type="component" value="Unassembled WGS sequence"/>
</dbReference>